<dbReference type="Pfam" id="PF11209">
    <property type="entry name" value="LmeA"/>
    <property type="match status" value="1"/>
</dbReference>
<dbReference type="InterPro" id="IPR021373">
    <property type="entry name" value="DUF2993"/>
</dbReference>
<comment type="caution">
    <text evidence="1">The sequence shown here is derived from an EMBL/GenBank/DDBJ whole genome shotgun (WGS) entry which is preliminary data.</text>
</comment>
<organism evidence="1 2">
    <name type="scientific">Streptomyces roseoviridis</name>
    <dbReference type="NCBI Taxonomy" id="67361"/>
    <lineage>
        <taxon>Bacteria</taxon>
        <taxon>Bacillati</taxon>
        <taxon>Actinomycetota</taxon>
        <taxon>Actinomycetes</taxon>
        <taxon>Kitasatosporales</taxon>
        <taxon>Streptomycetaceae</taxon>
        <taxon>Streptomyces</taxon>
    </lineage>
</organism>
<dbReference type="RefSeq" id="WP_345486668.1">
    <property type="nucleotide sequence ID" value="NZ_BAAAWU010000001.1"/>
</dbReference>
<proteinExistence type="predicted"/>
<evidence type="ECO:0000313" key="1">
    <source>
        <dbReference type="EMBL" id="MFB9552834.1"/>
    </source>
</evidence>
<keyword evidence="2" id="KW-1185">Reference proteome</keyword>
<sequence>MRALRIVLIVAVVLGGLFVGADRIAVGYAESEAAEGVRLGTGKAESTEVDIHGFPFLTQVMDRRLDEVEVRVTGFRATAGGRPVRIGELTADLRDVTLGPDHAIERAGTADGTALISYRDLAAASGREATVEYGGDGKLKVTGGVRFLGRTLTRSVLSTVTLVDGDTLRVRADEVPGEGIPGLEDMVRARTDFDRRIEGLPKGMRLTKVEARQDGLAVTVTGRDVVLSAG</sequence>
<accession>A0ABV5QHL1</accession>
<dbReference type="Proteomes" id="UP001589716">
    <property type="component" value="Unassembled WGS sequence"/>
</dbReference>
<reference evidence="1 2" key="1">
    <citation type="submission" date="2024-09" db="EMBL/GenBank/DDBJ databases">
        <authorList>
            <person name="Sun Q."/>
            <person name="Mori K."/>
        </authorList>
    </citation>
    <scope>NUCLEOTIDE SEQUENCE [LARGE SCALE GENOMIC DNA]</scope>
    <source>
        <strain evidence="1 2">JCM 4414</strain>
    </source>
</reference>
<dbReference type="EMBL" id="JBHMCT010000003">
    <property type="protein sequence ID" value="MFB9552834.1"/>
    <property type="molecule type" value="Genomic_DNA"/>
</dbReference>
<name>A0ABV5QHL1_9ACTN</name>
<protein>
    <submittedName>
        <fullName evidence="1">DUF2993 domain-containing protein</fullName>
    </submittedName>
</protein>
<evidence type="ECO:0000313" key="2">
    <source>
        <dbReference type="Proteomes" id="UP001589716"/>
    </source>
</evidence>
<gene>
    <name evidence="1" type="ORF">ACFFTP_01315</name>
</gene>